<keyword evidence="4" id="KW-1185">Reference proteome</keyword>
<feature type="region of interest" description="Disordered" evidence="2">
    <location>
        <begin position="1"/>
        <end position="63"/>
    </location>
</feature>
<evidence type="ECO:0000313" key="3">
    <source>
        <dbReference type="EMBL" id="GAW79914.1"/>
    </source>
</evidence>
<comment type="caution">
    <text evidence="3">The sequence shown here is derived from an EMBL/GenBank/DDBJ whole genome shotgun (WGS) entry which is preliminary data.</text>
</comment>
<dbReference type="GeneID" id="39746626"/>
<gene>
    <name evidence="3" type="ORF">PGO_060580</name>
</gene>
<protein>
    <submittedName>
        <fullName evidence="3">Uncharacterized protein</fullName>
    </submittedName>
</protein>
<feature type="compositionally biased region" description="Acidic residues" evidence="2">
    <location>
        <begin position="1"/>
        <end position="11"/>
    </location>
</feature>
<reference evidence="4" key="1">
    <citation type="submission" date="2017-04" db="EMBL/GenBank/DDBJ databases">
        <title>Plasmodium gonderi genome.</title>
        <authorList>
            <person name="Arisue N."/>
            <person name="Honma H."/>
            <person name="Kawai S."/>
            <person name="Tougan T."/>
            <person name="Tanabe K."/>
            <person name="Horii T."/>
        </authorList>
    </citation>
    <scope>NUCLEOTIDE SEQUENCE [LARGE SCALE GENOMIC DNA]</scope>
    <source>
        <strain evidence="4">ATCC 30045</strain>
    </source>
</reference>
<dbReference type="OMA" id="WDIYMYL"/>
<evidence type="ECO:0000256" key="1">
    <source>
        <dbReference type="SAM" id="Coils"/>
    </source>
</evidence>
<feature type="region of interest" description="Disordered" evidence="2">
    <location>
        <begin position="90"/>
        <end position="121"/>
    </location>
</feature>
<dbReference type="AlphaFoldDB" id="A0A1Y1JIK7"/>
<accession>A0A1Y1JIK7</accession>
<evidence type="ECO:0000256" key="2">
    <source>
        <dbReference type="SAM" id="MobiDB-lite"/>
    </source>
</evidence>
<organism evidence="3 4">
    <name type="scientific">Plasmodium gonderi</name>
    <dbReference type="NCBI Taxonomy" id="77519"/>
    <lineage>
        <taxon>Eukaryota</taxon>
        <taxon>Sar</taxon>
        <taxon>Alveolata</taxon>
        <taxon>Apicomplexa</taxon>
        <taxon>Aconoidasida</taxon>
        <taxon>Haemosporida</taxon>
        <taxon>Plasmodiidae</taxon>
        <taxon>Plasmodium</taxon>
        <taxon>Plasmodium (Plasmodium)</taxon>
    </lineage>
</organism>
<proteinExistence type="predicted"/>
<feature type="coiled-coil region" evidence="1">
    <location>
        <begin position="318"/>
        <end position="345"/>
    </location>
</feature>
<keyword evidence="1" id="KW-0175">Coiled coil</keyword>
<feature type="compositionally biased region" description="Basic and acidic residues" evidence="2">
    <location>
        <begin position="25"/>
        <end position="36"/>
    </location>
</feature>
<feature type="region of interest" description="Disordered" evidence="2">
    <location>
        <begin position="469"/>
        <end position="489"/>
    </location>
</feature>
<dbReference type="Proteomes" id="UP000195521">
    <property type="component" value="Unassembled WGS sequence"/>
</dbReference>
<feature type="compositionally biased region" description="Low complexity" evidence="2">
    <location>
        <begin position="290"/>
        <end position="300"/>
    </location>
</feature>
<dbReference type="RefSeq" id="XP_028542503.1">
    <property type="nucleotide sequence ID" value="XM_028686702.1"/>
</dbReference>
<name>A0A1Y1JIK7_PLAGO</name>
<dbReference type="EMBL" id="BDQF01000007">
    <property type="protein sequence ID" value="GAW79914.1"/>
    <property type="molecule type" value="Genomic_DNA"/>
</dbReference>
<feature type="region of interest" description="Disordered" evidence="2">
    <location>
        <begin position="279"/>
        <end position="300"/>
    </location>
</feature>
<feature type="compositionally biased region" description="Basic and acidic residues" evidence="2">
    <location>
        <begin position="476"/>
        <end position="489"/>
    </location>
</feature>
<evidence type="ECO:0000313" key="4">
    <source>
        <dbReference type="Proteomes" id="UP000195521"/>
    </source>
</evidence>
<feature type="compositionally biased region" description="Basic and acidic residues" evidence="2">
    <location>
        <begin position="51"/>
        <end position="60"/>
    </location>
</feature>
<sequence>MSLNFSDDEDVYAQGDDVNLEGDDINGRLDDDHIGDAEDGYIGLGADNVTGDERNEEEEKKKRKKSITFQLKNLFNDVALNKITNHIVKKRKSEHRNSCNSTWDSHRNDDQASNDIPGDDDILSEEEDELQKYVREEKNKIKQILPENDELWDIYMYLNLKKKRRKIDYNEKHYSAAIRKILEYVTNEYKNIISEKLFLNKTLKKYLILPDQSEFFQKSKIENVEKNTSIPIIRRRNSLKQIKKKLVELYNKGNCCSYTKDEELTHLYADDRDGEFFSDHPSSSGHYNRRGNSNENLNRNETNNFDQIRKDNNFIIEKEKLNLELTKLTDKYTRMVNKIRQHRRKSLKTNFNLFMNLINEVTSKLYFSVHSVLLMGDNQTDLTDVYKTIRRKYNIHDVLGKIQNLSQKKEFYEHYRAYLLYKYKSTYPVCDKVFKTHEMVNNVNIFNFKKFYSTEFGTEKFFVIREEEEKEEEEESVQHDDANAKGKVGQEKSDDFFSKDVYDVYDSNDFFHVNVRSDEVPAGTHVEKTARDPSNVQVSNACTNVPVDVISNISSGITGGNPVHTEPSVNGNVVEETPLERAKRIAREKKQKLMESRIKIV</sequence>
<dbReference type="OrthoDB" id="392857at2759"/>